<accession>A0A5B7G8N3</accession>
<protein>
    <submittedName>
        <fullName evidence="2">Uncharacterized protein</fullName>
    </submittedName>
</protein>
<sequence>MGRGTLSRTRTLCGKGNTDEQPERNLTEERLVLTDIDRKCAKKKRINPFNTKTHFYYEFKVRMHRSFPHLWLRNHAGCLVPWSHPGCSTVTPPAICHNPTPDARLVVPVEAEHNRLKLSPRPVLVTPDLAGGVINIPPEDQPPGIRHNGTIGHRLASSAWARRSCIAGVDGVDDADALRERDDGKRHHDEGRWNIH</sequence>
<reference evidence="2 3" key="1">
    <citation type="submission" date="2019-05" db="EMBL/GenBank/DDBJ databases">
        <title>Another draft genome of Portunus trituberculatus and its Hox gene families provides insights of decapod evolution.</title>
        <authorList>
            <person name="Jeong J.-H."/>
            <person name="Song I."/>
            <person name="Kim S."/>
            <person name="Choi T."/>
            <person name="Kim D."/>
            <person name="Ryu S."/>
            <person name="Kim W."/>
        </authorList>
    </citation>
    <scope>NUCLEOTIDE SEQUENCE [LARGE SCALE GENOMIC DNA]</scope>
    <source>
        <tissue evidence="2">Muscle</tissue>
    </source>
</reference>
<proteinExistence type="predicted"/>
<comment type="caution">
    <text evidence="2">The sequence shown here is derived from an EMBL/GenBank/DDBJ whole genome shotgun (WGS) entry which is preliminary data.</text>
</comment>
<evidence type="ECO:0000313" key="2">
    <source>
        <dbReference type="EMBL" id="MPC56361.1"/>
    </source>
</evidence>
<dbReference type="AlphaFoldDB" id="A0A5B7G8N3"/>
<dbReference type="EMBL" id="VSRR010013875">
    <property type="protein sequence ID" value="MPC56361.1"/>
    <property type="molecule type" value="Genomic_DNA"/>
</dbReference>
<name>A0A5B7G8N3_PORTR</name>
<organism evidence="2 3">
    <name type="scientific">Portunus trituberculatus</name>
    <name type="common">Swimming crab</name>
    <name type="synonym">Neptunus trituberculatus</name>
    <dbReference type="NCBI Taxonomy" id="210409"/>
    <lineage>
        <taxon>Eukaryota</taxon>
        <taxon>Metazoa</taxon>
        <taxon>Ecdysozoa</taxon>
        <taxon>Arthropoda</taxon>
        <taxon>Crustacea</taxon>
        <taxon>Multicrustacea</taxon>
        <taxon>Malacostraca</taxon>
        <taxon>Eumalacostraca</taxon>
        <taxon>Eucarida</taxon>
        <taxon>Decapoda</taxon>
        <taxon>Pleocyemata</taxon>
        <taxon>Brachyura</taxon>
        <taxon>Eubrachyura</taxon>
        <taxon>Portunoidea</taxon>
        <taxon>Portunidae</taxon>
        <taxon>Portuninae</taxon>
        <taxon>Portunus</taxon>
    </lineage>
</organism>
<dbReference type="Proteomes" id="UP000324222">
    <property type="component" value="Unassembled WGS sequence"/>
</dbReference>
<keyword evidence="3" id="KW-1185">Reference proteome</keyword>
<feature type="region of interest" description="Disordered" evidence="1">
    <location>
        <begin position="1"/>
        <end position="24"/>
    </location>
</feature>
<feature type="compositionally biased region" description="Polar residues" evidence="1">
    <location>
        <begin position="1"/>
        <end position="10"/>
    </location>
</feature>
<evidence type="ECO:0000313" key="3">
    <source>
        <dbReference type="Proteomes" id="UP000324222"/>
    </source>
</evidence>
<evidence type="ECO:0000256" key="1">
    <source>
        <dbReference type="SAM" id="MobiDB-lite"/>
    </source>
</evidence>
<gene>
    <name evidence="2" type="ORF">E2C01_050318</name>
</gene>